<dbReference type="RefSeq" id="WP_049748100.1">
    <property type="nucleotide sequence ID" value="NZ_CP012150.1"/>
</dbReference>
<feature type="transmembrane region" description="Helical" evidence="10">
    <location>
        <begin position="41"/>
        <end position="64"/>
    </location>
</feature>
<dbReference type="InterPro" id="IPR042485">
    <property type="entry name" value="T7SS_EccB_R3"/>
</dbReference>
<sequence>MARQPVTRLSRSGQRFLIRRTMHALVRGDARMIDDPLREQSVSFAAGCVVTVLALVVSAVLVLVRPGSAPGDAPILLARNSGALYVRIGDTVHPVLNLASARLIVQNPADPVAVDDAAINAAPRGPLVGIPGAPARIDPPLRAEEVTWTLCEDPAAESTTLITGRSTLTPLRRGRALLVAARGAVPTYLLFDGRKALVDLREAAVVRALRLEGVAPIEVSQALLDSVPEAPGVRAPAIPGAGGVGPAALGGLPVGTVVRVSRAAGDDPDRGDEFLVVLTGGLQRVDGVVADLIRFSYPQPAGEPPLLPADVIAGVPHVENLAAPAVPHGMSQRVSVLCAAWDPRGRDHSSLLVGEALAEPALELAQADSIGPNIDEVGVPAGRSALIEATGLAGGHGPLYLLTDRGVLHGIHDAETARHLGLADSAVPAPWAMLAMLPRGPELSSTAASFVRDALAPAS</sequence>
<keyword evidence="7" id="KW-0067">ATP-binding</keyword>
<keyword evidence="6" id="KW-0378">Hydrolase</keyword>
<dbReference type="AlphaFoldDB" id="A0A0K0XE04"/>
<dbReference type="Gene3D" id="2.40.50.910">
    <property type="entry name" value="Type VII secretion system EccB, repeat 3 domain"/>
    <property type="match status" value="1"/>
</dbReference>
<keyword evidence="5" id="KW-0547">Nucleotide-binding</keyword>
<protein>
    <submittedName>
        <fullName evidence="11">Type VII secretion protein</fullName>
    </submittedName>
</protein>
<evidence type="ECO:0000313" key="11">
    <source>
        <dbReference type="EMBL" id="AKS35644.1"/>
    </source>
</evidence>
<dbReference type="STRING" id="134601.AFA91_31245"/>
<dbReference type="GO" id="GO:0005524">
    <property type="term" value="F:ATP binding"/>
    <property type="evidence" value="ECO:0007669"/>
    <property type="project" value="UniProtKB-KW"/>
</dbReference>
<dbReference type="GO" id="GO:0005886">
    <property type="term" value="C:plasma membrane"/>
    <property type="evidence" value="ECO:0007669"/>
    <property type="project" value="UniProtKB-SubCell"/>
</dbReference>
<evidence type="ECO:0000256" key="8">
    <source>
        <dbReference type="ARBA" id="ARBA00022989"/>
    </source>
</evidence>
<evidence type="ECO:0000256" key="4">
    <source>
        <dbReference type="ARBA" id="ARBA00022692"/>
    </source>
</evidence>
<gene>
    <name evidence="11" type="ORF">AFA91_31245</name>
</gene>
<evidence type="ECO:0000256" key="6">
    <source>
        <dbReference type="ARBA" id="ARBA00022801"/>
    </source>
</evidence>
<reference evidence="11 12" key="1">
    <citation type="submission" date="2015-07" db="EMBL/GenBank/DDBJ databases">
        <title>Complete genome sequence of Mycobacterium goodii X7B, a facultative thermophilic biodesulfurizing bacterium.</title>
        <authorList>
            <person name="Yu B."/>
            <person name="Li F."/>
            <person name="Xu P."/>
        </authorList>
    </citation>
    <scope>NUCLEOTIDE SEQUENCE [LARGE SCALE GENOMIC DNA]</scope>
    <source>
        <strain evidence="11 12">X7B</strain>
    </source>
</reference>
<evidence type="ECO:0000256" key="9">
    <source>
        <dbReference type="ARBA" id="ARBA00023136"/>
    </source>
</evidence>
<dbReference type="Proteomes" id="UP000062255">
    <property type="component" value="Chromosome"/>
</dbReference>
<dbReference type="Gene3D" id="3.30.2390.20">
    <property type="entry name" value="Type VII secretion system EccB, repeat 1 domain"/>
    <property type="match status" value="1"/>
</dbReference>
<dbReference type="InterPro" id="IPR007795">
    <property type="entry name" value="T7SS_EccB"/>
</dbReference>
<evidence type="ECO:0000256" key="3">
    <source>
        <dbReference type="ARBA" id="ARBA00022475"/>
    </source>
</evidence>
<evidence type="ECO:0000256" key="7">
    <source>
        <dbReference type="ARBA" id="ARBA00022840"/>
    </source>
</evidence>
<dbReference type="PANTHER" id="PTHR40765">
    <property type="entry name" value="ESX-2 SECRETION SYSTEM ATPASE ECCB2"/>
    <property type="match status" value="1"/>
</dbReference>
<dbReference type="GO" id="GO:0016787">
    <property type="term" value="F:hydrolase activity"/>
    <property type="evidence" value="ECO:0007669"/>
    <property type="project" value="UniProtKB-KW"/>
</dbReference>
<dbReference type="GO" id="GO:0005576">
    <property type="term" value="C:extracellular region"/>
    <property type="evidence" value="ECO:0007669"/>
    <property type="project" value="TreeGrafter"/>
</dbReference>
<dbReference type="KEGG" id="mgo:AFA91_31245"/>
<keyword evidence="9 10" id="KW-0472">Membrane</keyword>
<evidence type="ECO:0000256" key="5">
    <source>
        <dbReference type="ARBA" id="ARBA00022741"/>
    </source>
</evidence>
<accession>A0A0K0XE04</accession>
<evidence type="ECO:0000313" key="12">
    <source>
        <dbReference type="Proteomes" id="UP000062255"/>
    </source>
</evidence>
<proteinExistence type="inferred from homology"/>
<keyword evidence="4 10" id="KW-0812">Transmembrane</keyword>
<evidence type="ECO:0000256" key="10">
    <source>
        <dbReference type="SAM" id="Phobius"/>
    </source>
</evidence>
<dbReference type="EMBL" id="CP012150">
    <property type="protein sequence ID" value="AKS35644.1"/>
    <property type="molecule type" value="Genomic_DNA"/>
</dbReference>
<comment type="similarity">
    <text evidence="2">Belongs to the EccB family.</text>
</comment>
<name>A0A0K0XE04_MYCGD</name>
<dbReference type="PANTHER" id="PTHR40765:SF2">
    <property type="entry name" value="ESX-2 SECRETION SYSTEM ATPASE ECCB2"/>
    <property type="match status" value="1"/>
</dbReference>
<dbReference type="Pfam" id="PF05108">
    <property type="entry name" value="T7SS_ESX1_EccB"/>
    <property type="match status" value="1"/>
</dbReference>
<dbReference type="PATRIC" id="fig|134601.6.peg.6463"/>
<dbReference type="NCBIfam" id="TIGR03919">
    <property type="entry name" value="T7SS_EccB"/>
    <property type="match status" value="1"/>
</dbReference>
<organism evidence="11 12">
    <name type="scientific">Mycolicibacterium goodii</name>
    <name type="common">Mycobacterium goodii</name>
    <dbReference type="NCBI Taxonomy" id="134601"/>
    <lineage>
        <taxon>Bacteria</taxon>
        <taxon>Bacillati</taxon>
        <taxon>Actinomycetota</taxon>
        <taxon>Actinomycetes</taxon>
        <taxon>Mycobacteriales</taxon>
        <taxon>Mycobacteriaceae</taxon>
        <taxon>Mycolicibacterium</taxon>
    </lineage>
</organism>
<evidence type="ECO:0000256" key="1">
    <source>
        <dbReference type="ARBA" id="ARBA00004162"/>
    </source>
</evidence>
<evidence type="ECO:0000256" key="2">
    <source>
        <dbReference type="ARBA" id="ARBA00008149"/>
    </source>
</evidence>
<keyword evidence="3" id="KW-1003">Cell membrane</keyword>
<dbReference type="OrthoDB" id="3847604at2"/>
<comment type="subcellular location">
    <subcellularLocation>
        <location evidence="1">Cell membrane</location>
        <topology evidence="1">Single-pass membrane protein</topology>
    </subcellularLocation>
</comment>
<keyword evidence="8 10" id="KW-1133">Transmembrane helix</keyword>
<dbReference type="InterPro" id="IPR044857">
    <property type="entry name" value="T7SS_EccB_R1"/>
</dbReference>